<dbReference type="EMBL" id="SRYM01000060">
    <property type="protein sequence ID" value="TGY54771.1"/>
    <property type="molecule type" value="Genomic_DNA"/>
</dbReference>
<feature type="transmembrane region" description="Helical" evidence="1">
    <location>
        <begin position="184"/>
        <end position="202"/>
    </location>
</feature>
<feature type="transmembrane region" description="Helical" evidence="1">
    <location>
        <begin position="127"/>
        <end position="147"/>
    </location>
</feature>
<protein>
    <submittedName>
        <fullName evidence="2">Uncharacterized protein</fullName>
    </submittedName>
</protein>
<gene>
    <name evidence="2" type="ORF">E5342_16230</name>
</gene>
<evidence type="ECO:0000256" key="1">
    <source>
        <dbReference type="SAM" id="Phobius"/>
    </source>
</evidence>
<feature type="transmembrane region" description="Helical" evidence="1">
    <location>
        <begin position="35"/>
        <end position="55"/>
    </location>
</feature>
<comment type="caution">
    <text evidence="2">The sequence shown here is derived from an EMBL/GenBank/DDBJ whole genome shotgun (WGS) entry which is preliminary data.</text>
</comment>
<feature type="transmembrane region" description="Helical" evidence="1">
    <location>
        <begin position="7"/>
        <end position="29"/>
    </location>
</feature>
<dbReference type="AlphaFoldDB" id="A0A4S2EL84"/>
<dbReference type="RefSeq" id="WP_135959799.1">
    <property type="nucleotide sequence ID" value="NZ_SRYM01000060.1"/>
</dbReference>
<proteinExistence type="predicted"/>
<keyword evidence="1" id="KW-0812">Transmembrane</keyword>
<dbReference type="Proteomes" id="UP000310032">
    <property type="component" value="Unassembled WGS sequence"/>
</dbReference>
<reference evidence="2 3" key="1">
    <citation type="submission" date="2019-04" db="EMBL/GenBank/DDBJ databases">
        <title>Microbes associate with the intestines of laboratory mice.</title>
        <authorList>
            <person name="Navarre W."/>
            <person name="Wong E."/>
            <person name="Huang K."/>
            <person name="Tropini C."/>
            <person name="Ng K."/>
            <person name="Yu B."/>
        </authorList>
    </citation>
    <scope>NUCLEOTIDE SEQUENCE [LARGE SCALE GENOMIC DNA]</scope>
    <source>
        <strain evidence="2 3">NM39_I3</strain>
    </source>
</reference>
<evidence type="ECO:0000313" key="2">
    <source>
        <dbReference type="EMBL" id="TGY54771.1"/>
    </source>
</evidence>
<keyword evidence="1" id="KW-0472">Membrane</keyword>
<keyword evidence="1" id="KW-1133">Transmembrane helix</keyword>
<accession>A0A4S2EL84</accession>
<sequence length="220" mass="25444">MDVLNRGCLYFVRLLGKIILLFCVFSYVYQIHYKIFPVTFPVVLGLFGILYDFFINKGIFKIKLCNFYIFCGFYLVIISLIISTVINGTHDYTFLQFGIVNLLNVYSFYTISILFKILYKDISFELVVKYYIASALLQLIISLVMFLDVDKMVYFTGLLKYTSLAETKLIEEMGARLIGFGTQFFQSGIIHGMILLLLVFYADKKSVCCMKKYSCALLFV</sequence>
<evidence type="ECO:0000313" key="3">
    <source>
        <dbReference type="Proteomes" id="UP000310032"/>
    </source>
</evidence>
<feature type="transmembrane region" description="Helical" evidence="1">
    <location>
        <begin position="67"/>
        <end position="86"/>
    </location>
</feature>
<name>A0A4S2EL84_PARDI</name>
<organism evidence="2 3">
    <name type="scientific">Parabacteroides distasonis</name>
    <dbReference type="NCBI Taxonomy" id="823"/>
    <lineage>
        <taxon>Bacteria</taxon>
        <taxon>Pseudomonadati</taxon>
        <taxon>Bacteroidota</taxon>
        <taxon>Bacteroidia</taxon>
        <taxon>Bacteroidales</taxon>
        <taxon>Tannerellaceae</taxon>
        <taxon>Parabacteroides</taxon>
    </lineage>
</organism>
<feature type="transmembrane region" description="Helical" evidence="1">
    <location>
        <begin position="92"/>
        <end position="115"/>
    </location>
</feature>